<dbReference type="PANTHER" id="PTHR23241:SF106">
    <property type="entry name" value="DUF4149 DOMAIN-CONTAINING PROTEIN"/>
    <property type="match status" value="1"/>
</dbReference>
<evidence type="ECO:0000256" key="1">
    <source>
        <dbReference type="ARBA" id="ARBA00004370"/>
    </source>
</evidence>
<proteinExistence type="predicted"/>
<keyword evidence="2" id="KW-0812">Transmembrane</keyword>
<keyword evidence="3" id="KW-1133">Transmembrane helix</keyword>
<gene>
    <name evidence="6" type="ORF">ST47_g5392</name>
</gene>
<dbReference type="InterPro" id="IPR053009">
    <property type="entry name" value="Xanthocillin_Biosynth-Assoc"/>
</dbReference>
<dbReference type="Proteomes" id="UP000076837">
    <property type="component" value="Unassembled WGS sequence"/>
</dbReference>
<organism evidence="6 7">
    <name type="scientific">Didymella rabiei</name>
    <name type="common">Chickpea ascochyta blight fungus</name>
    <name type="synonym">Mycosphaerella rabiei</name>
    <dbReference type="NCBI Taxonomy" id="5454"/>
    <lineage>
        <taxon>Eukaryota</taxon>
        <taxon>Fungi</taxon>
        <taxon>Dikarya</taxon>
        <taxon>Ascomycota</taxon>
        <taxon>Pezizomycotina</taxon>
        <taxon>Dothideomycetes</taxon>
        <taxon>Pleosporomycetidae</taxon>
        <taxon>Pleosporales</taxon>
        <taxon>Pleosporineae</taxon>
        <taxon>Didymellaceae</taxon>
        <taxon>Ascochyta</taxon>
    </lineage>
</organism>
<dbReference type="OrthoDB" id="1641132at2759"/>
<name>A0A163E1T0_DIDRA</name>
<dbReference type="AlphaFoldDB" id="A0A163E1T0"/>
<evidence type="ECO:0000256" key="4">
    <source>
        <dbReference type="ARBA" id="ARBA00023136"/>
    </source>
</evidence>
<evidence type="ECO:0000313" key="6">
    <source>
        <dbReference type="EMBL" id="KZM23465.1"/>
    </source>
</evidence>
<evidence type="ECO:0000256" key="3">
    <source>
        <dbReference type="ARBA" id="ARBA00022989"/>
    </source>
</evidence>
<keyword evidence="7" id="KW-1185">Reference proteome</keyword>
<dbReference type="InterPro" id="IPR025423">
    <property type="entry name" value="TMEM205-like"/>
</dbReference>
<dbReference type="PANTHER" id="PTHR23241">
    <property type="entry name" value="LATE EMBRYOGENESIS ABUNDANT PLANTS LEA-RELATED"/>
    <property type="match status" value="1"/>
</dbReference>
<protein>
    <recommendedName>
        <fullName evidence="5">TMEM205-like domain-containing protein</fullName>
    </recommendedName>
</protein>
<evidence type="ECO:0000313" key="7">
    <source>
        <dbReference type="Proteomes" id="UP000076837"/>
    </source>
</evidence>
<accession>A0A163E1T0</accession>
<evidence type="ECO:0000256" key="2">
    <source>
        <dbReference type="ARBA" id="ARBA00022692"/>
    </source>
</evidence>
<dbReference type="EMBL" id="JYNV01000195">
    <property type="protein sequence ID" value="KZM23465.1"/>
    <property type="molecule type" value="Genomic_DNA"/>
</dbReference>
<evidence type="ECO:0000259" key="5">
    <source>
        <dbReference type="Pfam" id="PF13664"/>
    </source>
</evidence>
<comment type="caution">
    <text evidence="6">The sequence shown here is derived from an EMBL/GenBank/DDBJ whole genome shotgun (WGS) entry which is preliminary data.</text>
</comment>
<feature type="domain" description="TMEM205-like" evidence="5">
    <location>
        <begin position="15"/>
        <end position="126"/>
    </location>
</feature>
<keyword evidence="4" id="KW-0472">Membrane</keyword>
<dbReference type="Pfam" id="PF13664">
    <property type="entry name" value="DUF4149"/>
    <property type="match status" value="1"/>
</dbReference>
<comment type="subcellular location">
    <subcellularLocation>
        <location evidence="1">Membrane</location>
    </subcellularLocation>
</comment>
<sequence>MASYSFKNPATYHLLSYGTLLGSTLFQSFIAGVVAFKVLPRPQFSTLQKHTFPVYFTLQTITPLAMLFTYPSGASRLVPYLSSTPVLQSATDKLNGWLISTMLVTAVANLVYVGPKTTDIMKIRKHQETRDGKAAYDKGPHSPEMQALNRQFSILHSISSITNLVGLGAMIWYGAVLGAGLSFQHVAL</sequence>
<dbReference type="GO" id="GO:0016020">
    <property type="term" value="C:membrane"/>
    <property type="evidence" value="ECO:0007669"/>
    <property type="project" value="UniProtKB-SubCell"/>
</dbReference>
<reference evidence="6 7" key="1">
    <citation type="journal article" date="2016" name="Sci. Rep.">
        <title>Draft genome sequencing and secretome analysis of fungal phytopathogen Ascochyta rabiei provides insight into the necrotrophic effector repertoire.</title>
        <authorList>
            <person name="Verma S."/>
            <person name="Gazara R.K."/>
            <person name="Nizam S."/>
            <person name="Parween S."/>
            <person name="Chattopadhyay D."/>
            <person name="Verma P.K."/>
        </authorList>
    </citation>
    <scope>NUCLEOTIDE SEQUENCE [LARGE SCALE GENOMIC DNA]</scope>
    <source>
        <strain evidence="6 7">ArDII</strain>
    </source>
</reference>